<keyword evidence="2" id="KW-1185">Reference proteome</keyword>
<proteinExistence type="predicted"/>
<reference evidence="1" key="1">
    <citation type="journal article" date="2024" name="Antonie Van Leeuwenhoek">
        <title>Bradyrhizobium ontarionense sp. nov., a novel bacterial symbiont isolated from Aeschynomene indica (Indian jointvetch), harbours photosynthesis, nitrogen fixation and nitrous oxide (N2O) reductase genes.</title>
        <authorList>
            <person name="Bromfield E.S.P."/>
            <person name="Cloutier S."/>
        </authorList>
    </citation>
    <scope>NUCLEOTIDE SEQUENCE</scope>
    <source>
        <strain evidence="1">A19</strain>
    </source>
</reference>
<sequence length="67" mass="7224">MDIYNQLSGAYGHALGVEIIFAATAGWGLETDAKRHEKLAQAMTGYVSEHPVFYTIKLLSGLGPRSA</sequence>
<organism evidence="1 2">
    <name type="scientific">Bradyrhizobium ontarionense</name>
    <dbReference type="NCBI Taxonomy" id="2898149"/>
    <lineage>
        <taxon>Bacteria</taxon>
        <taxon>Pseudomonadati</taxon>
        <taxon>Pseudomonadota</taxon>
        <taxon>Alphaproteobacteria</taxon>
        <taxon>Hyphomicrobiales</taxon>
        <taxon>Nitrobacteraceae</taxon>
        <taxon>Bradyrhizobium</taxon>
    </lineage>
</organism>
<protein>
    <submittedName>
        <fullName evidence="1">Uncharacterized protein</fullName>
    </submittedName>
</protein>
<accession>A0ABY3R8P7</accession>
<dbReference type="RefSeq" id="WP_231319147.1">
    <property type="nucleotide sequence ID" value="NZ_CP088156.1"/>
</dbReference>
<gene>
    <name evidence="1" type="ORF">LQG66_28350</name>
</gene>
<dbReference type="EMBL" id="CP088156">
    <property type="protein sequence ID" value="UFZ03123.1"/>
    <property type="molecule type" value="Genomic_DNA"/>
</dbReference>
<evidence type="ECO:0000313" key="1">
    <source>
        <dbReference type="EMBL" id="UFZ03123.1"/>
    </source>
</evidence>
<dbReference type="Proteomes" id="UP001431010">
    <property type="component" value="Chromosome"/>
</dbReference>
<name>A0ABY3R8P7_9BRAD</name>
<evidence type="ECO:0000313" key="2">
    <source>
        <dbReference type="Proteomes" id="UP001431010"/>
    </source>
</evidence>